<evidence type="ECO:0000256" key="9">
    <source>
        <dbReference type="ARBA" id="ARBA00022777"/>
    </source>
</evidence>
<dbReference type="EMBL" id="CP019948">
    <property type="protein sequence ID" value="ARN83634.1"/>
    <property type="molecule type" value="Genomic_DNA"/>
</dbReference>
<dbReference type="InterPro" id="IPR003758">
    <property type="entry name" value="LpxK"/>
</dbReference>
<dbReference type="OrthoDB" id="9766423at2"/>
<keyword evidence="11 13" id="KW-0443">Lipid metabolism</keyword>
<dbReference type="KEGG" id="mbry:B1812_13375"/>
<evidence type="ECO:0000313" key="15">
    <source>
        <dbReference type="Proteomes" id="UP000193978"/>
    </source>
</evidence>
<gene>
    <name evidence="13" type="primary">lpxK</name>
    <name evidence="14" type="ORF">B1812_13375</name>
</gene>
<evidence type="ECO:0000256" key="10">
    <source>
        <dbReference type="ARBA" id="ARBA00022840"/>
    </source>
</evidence>
<keyword evidence="10 13" id="KW-0067">ATP-binding</keyword>
<evidence type="ECO:0000256" key="2">
    <source>
        <dbReference type="ARBA" id="ARBA00004870"/>
    </source>
</evidence>
<dbReference type="EC" id="2.7.1.130" evidence="3 13"/>
<comment type="pathway">
    <text evidence="2 13">Glycolipid biosynthesis; lipid IV(A) biosynthesis; lipid IV(A) from (3R)-3-hydroxytetradecanoyl-[acyl-carrier-protein] and UDP-N-acetyl-alpha-D-glucosamine: step 6/6.</text>
</comment>
<feature type="binding site" evidence="13">
    <location>
        <begin position="51"/>
        <end position="58"/>
    </location>
    <ligand>
        <name>ATP</name>
        <dbReference type="ChEBI" id="CHEBI:30616"/>
    </ligand>
</feature>
<dbReference type="Proteomes" id="UP000193978">
    <property type="component" value="Chromosome"/>
</dbReference>
<dbReference type="GO" id="GO:0009244">
    <property type="term" value="P:lipopolysaccharide core region biosynthetic process"/>
    <property type="evidence" value="ECO:0007669"/>
    <property type="project" value="TreeGrafter"/>
</dbReference>
<dbReference type="Pfam" id="PF02606">
    <property type="entry name" value="LpxK"/>
    <property type="match status" value="1"/>
</dbReference>
<keyword evidence="15" id="KW-1185">Reference proteome</keyword>
<dbReference type="InterPro" id="IPR027417">
    <property type="entry name" value="P-loop_NTPase"/>
</dbReference>
<name>A0A1W6N1A8_9HYPH</name>
<keyword evidence="9 13" id="KW-0418">Kinase</keyword>
<dbReference type="PANTHER" id="PTHR42724:SF1">
    <property type="entry name" value="TETRAACYLDISACCHARIDE 4'-KINASE, MITOCHONDRIAL-RELATED"/>
    <property type="match status" value="1"/>
</dbReference>
<dbReference type="HAMAP" id="MF_00409">
    <property type="entry name" value="LpxK"/>
    <property type="match status" value="1"/>
</dbReference>
<keyword evidence="7 13" id="KW-0808">Transferase</keyword>
<evidence type="ECO:0000256" key="1">
    <source>
        <dbReference type="ARBA" id="ARBA00002274"/>
    </source>
</evidence>
<keyword evidence="5 13" id="KW-0444">Lipid biosynthesis</keyword>
<evidence type="ECO:0000256" key="7">
    <source>
        <dbReference type="ARBA" id="ARBA00022679"/>
    </source>
</evidence>
<comment type="similarity">
    <text evidence="13">Belongs to the LpxK family.</text>
</comment>
<dbReference type="AlphaFoldDB" id="A0A1W6N1A8"/>
<dbReference type="GO" id="GO:0009029">
    <property type="term" value="F:lipid-A 4'-kinase activity"/>
    <property type="evidence" value="ECO:0007669"/>
    <property type="project" value="UniProtKB-UniRule"/>
</dbReference>
<comment type="catalytic activity">
    <reaction evidence="13">
        <text>a lipid A disaccharide + ATP = a lipid IVA + ADP + H(+)</text>
        <dbReference type="Rhea" id="RHEA:67840"/>
        <dbReference type="ChEBI" id="CHEBI:15378"/>
        <dbReference type="ChEBI" id="CHEBI:30616"/>
        <dbReference type="ChEBI" id="CHEBI:176343"/>
        <dbReference type="ChEBI" id="CHEBI:176425"/>
        <dbReference type="ChEBI" id="CHEBI:456216"/>
        <dbReference type="EC" id="2.7.1.130"/>
    </reaction>
</comment>
<evidence type="ECO:0000256" key="8">
    <source>
        <dbReference type="ARBA" id="ARBA00022741"/>
    </source>
</evidence>
<dbReference type="PANTHER" id="PTHR42724">
    <property type="entry name" value="TETRAACYLDISACCHARIDE 4'-KINASE"/>
    <property type="match status" value="1"/>
</dbReference>
<evidence type="ECO:0000256" key="6">
    <source>
        <dbReference type="ARBA" id="ARBA00022556"/>
    </source>
</evidence>
<keyword evidence="6 13" id="KW-0441">Lipid A biosynthesis</keyword>
<reference evidence="14 15" key="1">
    <citation type="submission" date="2017-02" db="EMBL/GenBank/DDBJ databases">
        <authorList>
            <person name="Peterson S.W."/>
        </authorList>
    </citation>
    <scope>NUCLEOTIDE SEQUENCE [LARGE SCALE GENOMIC DNA]</scope>
    <source>
        <strain evidence="14 15">S285</strain>
    </source>
</reference>
<evidence type="ECO:0000313" key="14">
    <source>
        <dbReference type="EMBL" id="ARN83634.1"/>
    </source>
</evidence>
<organism evidence="14 15">
    <name type="scientific">Methylocystis bryophila</name>
    <dbReference type="NCBI Taxonomy" id="655015"/>
    <lineage>
        <taxon>Bacteria</taxon>
        <taxon>Pseudomonadati</taxon>
        <taxon>Pseudomonadota</taxon>
        <taxon>Alphaproteobacteria</taxon>
        <taxon>Hyphomicrobiales</taxon>
        <taxon>Methylocystaceae</taxon>
        <taxon>Methylocystis</taxon>
    </lineage>
</organism>
<dbReference type="STRING" id="655015.B1812_13375"/>
<proteinExistence type="inferred from homology"/>
<dbReference type="GO" id="GO:0005886">
    <property type="term" value="C:plasma membrane"/>
    <property type="evidence" value="ECO:0007669"/>
    <property type="project" value="TreeGrafter"/>
</dbReference>
<evidence type="ECO:0000256" key="4">
    <source>
        <dbReference type="ARBA" id="ARBA00016436"/>
    </source>
</evidence>
<accession>A0A1W6N1A8</accession>
<evidence type="ECO:0000256" key="12">
    <source>
        <dbReference type="ARBA" id="ARBA00029757"/>
    </source>
</evidence>
<comment type="function">
    <text evidence="1 13">Transfers the gamma-phosphate of ATP to the 4'-position of a tetraacyldisaccharide 1-phosphate intermediate (termed DS-1-P) to form tetraacyldisaccharide 1,4'-bis-phosphate (lipid IVA).</text>
</comment>
<evidence type="ECO:0000256" key="11">
    <source>
        <dbReference type="ARBA" id="ARBA00023098"/>
    </source>
</evidence>
<keyword evidence="8 13" id="KW-0547">Nucleotide-binding</keyword>
<dbReference type="SUPFAM" id="SSF52540">
    <property type="entry name" value="P-loop containing nucleoside triphosphate hydrolases"/>
    <property type="match status" value="1"/>
</dbReference>
<protein>
    <recommendedName>
        <fullName evidence="4 13">Tetraacyldisaccharide 4'-kinase</fullName>
        <ecNumber evidence="3 13">2.7.1.130</ecNumber>
    </recommendedName>
    <alternativeName>
        <fullName evidence="12 13">Lipid A 4'-kinase</fullName>
    </alternativeName>
</protein>
<sequence length="328" mass="34554">MRAPQFWGRPAGPLALALAPLGALYGSVARARLAHPAPRTALPVIAIGGLTLGGDGKTPTALALARMLLEQGERPAFLTRGYGRAGAGLAPLRPDPARHAARDVGDEALLLAALAPTYVGADRAAAARLAGAEGASVLLLDDGLHSRRLLPDLAILVVDAAYGAGNGLCPPAGPLRAPLSAQLACADAVILIGEGESPLWLRPAKTLLRGRLVADPAAAARLAGARVFAFAGIGRPQKFLRSLQEIGAQVVGERWFPDHHLYDERELAALARAAERRSARLVTTEKDARRFGAGREIETLPVRLEFERPEQVAALLPRRLSPRAFPRP</sequence>
<evidence type="ECO:0000256" key="5">
    <source>
        <dbReference type="ARBA" id="ARBA00022516"/>
    </source>
</evidence>
<dbReference type="GO" id="GO:0009245">
    <property type="term" value="P:lipid A biosynthetic process"/>
    <property type="evidence" value="ECO:0007669"/>
    <property type="project" value="UniProtKB-UniRule"/>
</dbReference>
<dbReference type="NCBIfam" id="TIGR00682">
    <property type="entry name" value="lpxK"/>
    <property type="match status" value="1"/>
</dbReference>
<evidence type="ECO:0000256" key="13">
    <source>
        <dbReference type="HAMAP-Rule" id="MF_00409"/>
    </source>
</evidence>
<dbReference type="UniPathway" id="UPA00359">
    <property type="reaction ID" value="UER00482"/>
</dbReference>
<evidence type="ECO:0000256" key="3">
    <source>
        <dbReference type="ARBA" id="ARBA00012071"/>
    </source>
</evidence>
<dbReference type="GO" id="GO:0005524">
    <property type="term" value="F:ATP binding"/>
    <property type="evidence" value="ECO:0007669"/>
    <property type="project" value="UniProtKB-UniRule"/>
</dbReference>